<organism evidence="1 2">
    <name type="scientific">Fusarium oxysporum</name>
    <name type="common">Fusarium vascular wilt</name>
    <dbReference type="NCBI Taxonomy" id="5507"/>
    <lineage>
        <taxon>Eukaryota</taxon>
        <taxon>Fungi</taxon>
        <taxon>Dikarya</taxon>
        <taxon>Ascomycota</taxon>
        <taxon>Pezizomycotina</taxon>
        <taxon>Sordariomycetes</taxon>
        <taxon>Hypocreomycetidae</taxon>
        <taxon>Hypocreales</taxon>
        <taxon>Nectriaceae</taxon>
        <taxon>Fusarium</taxon>
        <taxon>Fusarium oxysporum species complex</taxon>
    </lineage>
</organism>
<proteinExistence type="predicted"/>
<name>A0A2H3TJC2_FUSOX</name>
<evidence type="ECO:0000313" key="2">
    <source>
        <dbReference type="Proteomes" id="UP000219369"/>
    </source>
</evidence>
<sequence length="240" mass="26990">MNSIDDVRCGIEMLDSFSRALAEAQHNFCEMDDSDYSAAQRETLGQLYQDNGDVFVLLGTWSDGISDWRNLPVRLAHCYLFSLLKELINLMPADHPKSEYFIPEPSVLSYIANCENTILRGSLRWAVVEAHKPSSAVNSPLQIHSADDAAEYMVPKPEGDMQVVLIRITDLPKLVDLWGQRVVSGLGEEEMVEVCRSNKPNVRKSVTKGLFVLAWKIPGKYEDMWMDAQGFAIPDVPELI</sequence>
<dbReference type="VEuPathDB" id="FungiDB:FOIG_06325"/>
<reference evidence="2" key="1">
    <citation type="submission" date="2016-09" db="EMBL/GenBank/DDBJ databases">
        <authorList>
            <person name="Guldener U."/>
        </authorList>
    </citation>
    <scope>NUCLEOTIDE SEQUENCE [LARGE SCALE GENOMIC DNA]</scope>
    <source>
        <strain evidence="2">V64-1</strain>
    </source>
</reference>
<dbReference type="EMBL" id="FMJY01000005">
    <property type="protein sequence ID" value="SCO85831.1"/>
    <property type="molecule type" value="Genomic_DNA"/>
</dbReference>
<protein>
    <submittedName>
        <fullName evidence="1">Uncharacterized protein</fullName>
    </submittedName>
</protein>
<accession>A0A2H3TJC2</accession>
<dbReference type="Proteomes" id="UP000219369">
    <property type="component" value="Unassembled WGS sequence"/>
</dbReference>
<gene>
    <name evidence="1" type="ORF">FRV6_09958</name>
</gene>
<dbReference type="AlphaFoldDB" id="A0A2H3TJC2"/>
<dbReference type="OrthoDB" id="5063603at2759"/>
<evidence type="ECO:0000313" key="1">
    <source>
        <dbReference type="EMBL" id="SCO85831.1"/>
    </source>
</evidence>